<evidence type="ECO:0000259" key="1">
    <source>
        <dbReference type="Pfam" id="PF01345"/>
    </source>
</evidence>
<organism evidence="4">
    <name type="scientific">Methanobacterium veterum</name>
    <dbReference type="NCBI Taxonomy" id="408577"/>
    <lineage>
        <taxon>Archaea</taxon>
        <taxon>Methanobacteriati</taxon>
        <taxon>Methanobacteriota</taxon>
        <taxon>Methanomada group</taxon>
        <taxon>Methanobacteria</taxon>
        <taxon>Methanobacteriales</taxon>
        <taxon>Methanobacteriaceae</taxon>
        <taxon>Methanobacterium</taxon>
    </lineage>
</organism>
<dbReference type="AlphaFoldDB" id="A0A9E5A1T1"/>
<dbReference type="SUPFAM" id="SSF51126">
    <property type="entry name" value="Pectin lyase-like"/>
    <property type="match status" value="1"/>
</dbReference>
<evidence type="ECO:0000313" key="4">
    <source>
        <dbReference type="EMBL" id="MCZ3373090.1"/>
    </source>
</evidence>
<dbReference type="InterPro" id="IPR047589">
    <property type="entry name" value="DUF11_rpt"/>
</dbReference>
<dbReference type="InterPro" id="IPR006626">
    <property type="entry name" value="PbH1"/>
</dbReference>
<evidence type="ECO:0000259" key="2">
    <source>
        <dbReference type="Pfam" id="PF13229"/>
    </source>
</evidence>
<protein>
    <submittedName>
        <fullName evidence="4">Right-handed parallel beta-helix repeat-containing protein</fullName>
    </submittedName>
</protein>
<reference evidence="4" key="1">
    <citation type="submission" date="2022-12" db="EMBL/GenBank/DDBJ databases">
        <title>Reclassification of two methanogenic archaea species isolated from the Kolyma lowland permafrost.</title>
        <authorList>
            <person name="Trubitsyn V.E."/>
            <person name="Rivkina E.M."/>
            <person name="Shcherbakova V.A."/>
        </authorList>
    </citation>
    <scope>NUCLEOTIDE SEQUENCE</scope>
    <source>
        <strain evidence="3">M2</strain>
        <strain evidence="4">MK4</strain>
    </source>
</reference>
<dbReference type="EMBL" id="JAPVER010000020">
    <property type="protein sequence ID" value="MCZ3365339.1"/>
    <property type="molecule type" value="Genomic_DNA"/>
</dbReference>
<evidence type="ECO:0000313" key="3">
    <source>
        <dbReference type="EMBL" id="MCZ3365339.1"/>
    </source>
</evidence>
<feature type="domain" description="DUF11" evidence="1">
    <location>
        <begin position="476"/>
        <end position="554"/>
    </location>
</feature>
<dbReference type="InterPro" id="IPR013783">
    <property type="entry name" value="Ig-like_fold"/>
</dbReference>
<dbReference type="Gene3D" id="2.160.20.10">
    <property type="entry name" value="Single-stranded right-handed beta-helix, Pectin lyase-like"/>
    <property type="match status" value="1"/>
</dbReference>
<feature type="domain" description="DUF11" evidence="1">
    <location>
        <begin position="353"/>
        <end position="449"/>
    </location>
</feature>
<feature type="domain" description="Right handed beta helix" evidence="2">
    <location>
        <begin position="92"/>
        <end position="231"/>
    </location>
</feature>
<sequence length="573" mass="60334">MVLAIVSTGSVMADPVSAATLPVTAGSTSAQIQAIIDNAHSGDTISFAPGTYNDIKLNINKTLNLIGNGAIIKGINESDTVIFKITAEGDADGSGSTVQGFEFCLLNNNVTSGSKRVSTGYAIQLDKVSNVVVKNVTSHDGKAAVYNTNAVNTLIENCTFDDKYLKTYAVHIMGGDNITVRNSTIIGAMDGMSIASGATNVYVDNNTFLNNDYCAFFGGGVSNITFINNIFNGFNEGLGIEKASNLTYVLNNTFTNGLGDAIYIQNSYAHGPMSIISKIEIIGNTFKDIIGAAVGVDKSGMFTGDGTGNSIVGINNTVTNVSKGYVNLYSTGQNLNFTMDSSYPATVPGKANISVSSNVSSAAIKTGDKTTYTITVKNNGNGSAANVKISDILKTDFYSSYATYASVGTYANGVWNIGNLNAGDTASLVVTATALKSGTATSQAKATGDNISVLSNKIQKTINKYIKLSYSNSILTNSKVKTGKYVYLGTTVKNSGKDKSGTVKVKITLPKGMKLISVNYPSVYNKATKTWTFTVPAGKEYTFKVKAQVTSKGIKKVTFNDNGAVQYKYITGY</sequence>
<dbReference type="InterPro" id="IPR001434">
    <property type="entry name" value="OmcB-like_DUF11"/>
</dbReference>
<dbReference type="Pfam" id="PF01345">
    <property type="entry name" value="DUF11"/>
    <property type="match status" value="2"/>
</dbReference>
<gene>
    <name evidence="4" type="ORF">O3H35_10645</name>
    <name evidence="3" type="ORF">O3H54_05545</name>
</gene>
<comment type="caution">
    <text evidence="4">The sequence shown here is derived from an EMBL/GenBank/DDBJ whole genome shotgun (WGS) entry which is preliminary data.</text>
</comment>
<dbReference type="InterPro" id="IPR011050">
    <property type="entry name" value="Pectin_lyase_fold/virulence"/>
</dbReference>
<name>A0A9E5A1T1_9EURY</name>
<accession>A0A9E5A1T1</accession>
<proteinExistence type="predicted"/>
<keyword evidence="5" id="KW-1185">Reference proteome</keyword>
<evidence type="ECO:0000313" key="5">
    <source>
        <dbReference type="Proteomes" id="UP001068021"/>
    </source>
</evidence>
<dbReference type="InterPro" id="IPR039448">
    <property type="entry name" value="Beta_helix"/>
</dbReference>
<dbReference type="Proteomes" id="UP001074446">
    <property type="component" value="Unassembled WGS sequence"/>
</dbReference>
<dbReference type="SMART" id="SM00710">
    <property type="entry name" value="PbH1"/>
    <property type="match status" value="7"/>
</dbReference>
<dbReference type="RefSeq" id="WP_169740435.1">
    <property type="nucleotide sequence ID" value="NZ_JAPVER010000020.1"/>
</dbReference>
<dbReference type="Proteomes" id="UP001068021">
    <property type="component" value="Unassembled WGS sequence"/>
</dbReference>
<dbReference type="Gene3D" id="2.60.40.10">
    <property type="entry name" value="Immunoglobulins"/>
    <property type="match status" value="2"/>
</dbReference>
<dbReference type="Pfam" id="PF13229">
    <property type="entry name" value="Beta_helix"/>
    <property type="match status" value="1"/>
</dbReference>
<dbReference type="EMBL" id="JAPVES010000030">
    <property type="protein sequence ID" value="MCZ3373090.1"/>
    <property type="molecule type" value="Genomic_DNA"/>
</dbReference>
<dbReference type="InterPro" id="IPR012334">
    <property type="entry name" value="Pectin_lyas_fold"/>
</dbReference>
<dbReference type="NCBIfam" id="TIGR01451">
    <property type="entry name" value="B_ant_repeat"/>
    <property type="match status" value="1"/>
</dbReference>